<dbReference type="Pfam" id="PF00501">
    <property type="entry name" value="AMP-binding"/>
    <property type="match status" value="1"/>
</dbReference>
<dbReference type="AlphaFoldDB" id="A0A014NB66"/>
<evidence type="ECO:0000313" key="3">
    <source>
        <dbReference type="EMBL" id="EXU98256.1"/>
    </source>
</evidence>
<dbReference type="PANTHER" id="PTHR43201:SF6">
    <property type="entry name" value="ACYL COA SYNTHETASE (EUROFUNG)"/>
    <property type="match status" value="1"/>
</dbReference>
<dbReference type="Gene3D" id="3.40.50.12780">
    <property type="entry name" value="N-terminal domain of ligase-like"/>
    <property type="match status" value="1"/>
</dbReference>
<evidence type="ECO:0000259" key="2">
    <source>
        <dbReference type="Pfam" id="PF13193"/>
    </source>
</evidence>
<proteinExistence type="predicted"/>
<dbReference type="HOGENOM" id="CLU_000022_59_7_1"/>
<dbReference type="PROSITE" id="PS00455">
    <property type="entry name" value="AMP_BINDING"/>
    <property type="match status" value="1"/>
</dbReference>
<protein>
    <submittedName>
        <fullName evidence="3">AMP binding enzyme</fullName>
    </submittedName>
</protein>
<dbReference type="SUPFAM" id="SSF56801">
    <property type="entry name" value="Acetyl-CoA synthetase-like"/>
    <property type="match status" value="1"/>
</dbReference>
<feature type="domain" description="AMP-binding enzyme C-terminal" evidence="2">
    <location>
        <begin position="468"/>
        <end position="550"/>
    </location>
</feature>
<evidence type="ECO:0000313" key="4">
    <source>
        <dbReference type="Proteomes" id="UP000030151"/>
    </source>
</evidence>
<sequence>MSAHPTNLSIVAGATDNPLWTMTLGELIETQAKYYGGRTAVVFPWQNISRTYHSLSLRSKLVAKALLAAGLQHGDCVAITAGNCYQYIEVFFGAARIGCPVVVLNSTYTPTELLRAVAFSECKIIFAAQFSGPKGDLSEHLEHLDKHGSDDARLVLFDSSFRSRDNRLSVATYDDFVGKAELSHVSDSLLAEKESLVKAGDVLNIQFTSGTTGLPKASMLTHMNLINNGKLVGDQLRLTEKDVVCCPPPLFHCFGLVMGVLGAFTHGSSIVFPSAQFNADLVLDSIESESCTVLYGVPTMFLVELEVNKRRKRDTSSLQKALAAGALVPQAVVRRLKHEMNLETVLIAYGMTETSPVTFGTGFQDPIEQRLTSVGTVFPHTGAKIVDSRGRIVPRGIRGEICTSGYALQKGYLKNAEKTAEVMRADSDGVVWMHTGDEGVIDEQGYCRVTGRIKDMIIRGGENIIPTEIEERLLAHACVVEASVIGLPDERYGEAVACFLRQKEACPRPDDAGIARWVQQTLGRHKAPRYVYWIGDPGVGHDFPKTGSGKHQKHILRDIGTRLLRGSVVGKGDALRARL</sequence>
<dbReference type="eggNOG" id="KOG1177">
    <property type="taxonomic scope" value="Eukaryota"/>
</dbReference>
<dbReference type="InterPro" id="IPR045851">
    <property type="entry name" value="AMP-bd_C_sf"/>
</dbReference>
<dbReference type="Gene3D" id="3.30.300.30">
    <property type="match status" value="1"/>
</dbReference>
<dbReference type="OrthoDB" id="10253115at2759"/>
<evidence type="ECO:0000259" key="1">
    <source>
        <dbReference type="Pfam" id="PF00501"/>
    </source>
</evidence>
<comment type="caution">
    <text evidence="3">The sequence shown here is derived from an EMBL/GenBank/DDBJ whole genome shotgun (WGS) entry which is preliminary data.</text>
</comment>
<dbReference type="InterPro" id="IPR020845">
    <property type="entry name" value="AMP-binding_CS"/>
</dbReference>
<dbReference type="EMBL" id="JELW01000028">
    <property type="protein sequence ID" value="EXU98256.1"/>
    <property type="molecule type" value="Genomic_DNA"/>
</dbReference>
<dbReference type="InterPro" id="IPR042099">
    <property type="entry name" value="ANL_N_sf"/>
</dbReference>
<feature type="domain" description="AMP-dependent synthetase/ligase" evidence="1">
    <location>
        <begin position="29"/>
        <end position="413"/>
    </location>
</feature>
<accession>A0A014NB66</accession>
<organism evidence="3 4">
    <name type="scientific">Metarhizium robertsii</name>
    <dbReference type="NCBI Taxonomy" id="568076"/>
    <lineage>
        <taxon>Eukaryota</taxon>
        <taxon>Fungi</taxon>
        <taxon>Dikarya</taxon>
        <taxon>Ascomycota</taxon>
        <taxon>Pezizomycotina</taxon>
        <taxon>Sordariomycetes</taxon>
        <taxon>Hypocreomycetidae</taxon>
        <taxon>Hypocreales</taxon>
        <taxon>Clavicipitaceae</taxon>
        <taxon>Metarhizium</taxon>
    </lineage>
</organism>
<reference evidence="3 4" key="1">
    <citation type="submission" date="2014-02" db="EMBL/GenBank/DDBJ databases">
        <title>The genome sequence of the entomopathogenic fungus Metarhizium robertsii ARSEF 2575.</title>
        <authorList>
            <person name="Giuliano Garisto Donzelli B."/>
            <person name="Roe B.A."/>
            <person name="Macmil S.L."/>
            <person name="Krasnoff S.B."/>
            <person name="Gibson D.M."/>
        </authorList>
    </citation>
    <scope>NUCLEOTIDE SEQUENCE [LARGE SCALE GENOMIC DNA]</scope>
    <source>
        <strain evidence="3 4">ARSEF 2575</strain>
    </source>
</reference>
<dbReference type="Pfam" id="PF13193">
    <property type="entry name" value="AMP-binding_C"/>
    <property type="match status" value="1"/>
</dbReference>
<dbReference type="Proteomes" id="UP000030151">
    <property type="component" value="Unassembled WGS sequence"/>
</dbReference>
<name>A0A014NB66_9HYPO</name>
<dbReference type="InterPro" id="IPR025110">
    <property type="entry name" value="AMP-bd_C"/>
</dbReference>
<dbReference type="GO" id="GO:0006631">
    <property type="term" value="P:fatty acid metabolic process"/>
    <property type="evidence" value="ECO:0007669"/>
    <property type="project" value="TreeGrafter"/>
</dbReference>
<gene>
    <name evidence="3" type="ORF">X797_008646</name>
</gene>
<dbReference type="InterPro" id="IPR000873">
    <property type="entry name" value="AMP-dep_synth/lig_dom"/>
</dbReference>
<dbReference type="PANTHER" id="PTHR43201">
    <property type="entry name" value="ACYL-COA SYNTHETASE"/>
    <property type="match status" value="1"/>
</dbReference>
<dbReference type="GO" id="GO:0031956">
    <property type="term" value="F:medium-chain fatty acid-CoA ligase activity"/>
    <property type="evidence" value="ECO:0007669"/>
    <property type="project" value="TreeGrafter"/>
</dbReference>